<organism evidence="1 2">
    <name type="scientific">Portunus trituberculatus</name>
    <name type="common">Swimming crab</name>
    <name type="synonym">Neptunus trituberculatus</name>
    <dbReference type="NCBI Taxonomy" id="210409"/>
    <lineage>
        <taxon>Eukaryota</taxon>
        <taxon>Metazoa</taxon>
        <taxon>Ecdysozoa</taxon>
        <taxon>Arthropoda</taxon>
        <taxon>Crustacea</taxon>
        <taxon>Multicrustacea</taxon>
        <taxon>Malacostraca</taxon>
        <taxon>Eumalacostraca</taxon>
        <taxon>Eucarida</taxon>
        <taxon>Decapoda</taxon>
        <taxon>Pleocyemata</taxon>
        <taxon>Brachyura</taxon>
        <taxon>Eubrachyura</taxon>
        <taxon>Portunoidea</taxon>
        <taxon>Portunidae</taxon>
        <taxon>Portuninae</taxon>
        <taxon>Portunus</taxon>
    </lineage>
</organism>
<dbReference type="Proteomes" id="UP000324222">
    <property type="component" value="Unassembled WGS sequence"/>
</dbReference>
<comment type="caution">
    <text evidence="1">The sequence shown here is derived from an EMBL/GenBank/DDBJ whole genome shotgun (WGS) entry which is preliminary data.</text>
</comment>
<evidence type="ECO:0000313" key="1">
    <source>
        <dbReference type="EMBL" id="MPC56245.1"/>
    </source>
</evidence>
<dbReference type="EMBL" id="VSRR010013798">
    <property type="protein sequence ID" value="MPC56245.1"/>
    <property type="molecule type" value="Genomic_DNA"/>
</dbReference>
<name>A0A5B7GFT6_PORTR</name>
<proteinExistence type="predicted"/>
<reference evidence="1 2" key="1">
    <citation type="submission" date="2019-05" db="EMBL/GenBank/DDBJ databases">
        <title>Another draft genome of Portunus trituberculatus and its Hox gene families provides insights of decapod evolution.</title>
        <authorList>
            <person name="Jeong J.-H."/>
            <person name="Song I."/>
            <person name="Kim S."/>
            <person name="Choi T."/>
            <person name="Kim D."/>
            <person name="Ryu S."/>
            <person name="Kim W."/>
        </authorList>
    </citation>
    <scope>NUCLEOTIDE SEQUENCE [LARGE SCALE GENOMIC DNA]</scope>
    <source>
        <tissue evidence="1">Muscle</tissue>
    </source>
</reference>
<accession>A0A5B7GFT6</accession>
<dbReference type="AlphaFoldDB" id="A0A5B7GFT6"/>
<sequence>MDDKLTWKLCVTATVRSEAYRLYMMRRFKSLGIPTDELKEIYLTFNLPRLMFASPVWSSPSPPLNSNK</sequence>
<keyword evidence="2" id="KW-1185">Reference proteome</keyword>
<protein>
    <submittedName>
        <fullName evidence="1">Uncharacterized protein</fullName>
    </submittedName>
</protein>
<evidence type="ECO:0000313" key="2">
    <source>
        <dbReference type="Proteomes" id="UP000324222"/>
    </source>
</evidence>
<gene>
    <name evidence="1" type="ORF">E2C01_050198</name>
</gene>